<name>A0A839T622_AZOMA</name>
<dbReference type="Proteomes" id="UP000549250">
    <property type="component" value="Unassembled WGS sequence"/>
</dbReference>
<dbReference type="RefSeq" id="WP_183166657.1">
    <property type="nucleotide sequence ID" value="NZ_JACHXI010000009.1"/>
</dbReference>
<dbReference type="EMBL" id="JACHXI010000009">
    <property type="protein sequence ID" value="MBB3103744.1"/>
    <property type="molecule type" value="Genomic_DNA"/>
</dbReference>
<protein>
    <submittedName>
        <fullName evidence="1">Uncharacterized protein</fullName>
    </submittedName>
</protein>
<accession>A0A839T622</accession>
<keyword evidence="2" id="KW-1185">Reference proteome</keyword>
<organism evidence="1 2">
    <name type="scientific">Azomonas macrocytogenes</name>
    <name type="common">Azotobacter macrocytogenes</name>
    <dbReference type="NCBI Taxonomy" id="69962"/>
    <lineage>
        <taxon>Bacteria</taxon>
        <taxon>Pseudomonadati</taxon>
        <taxon>Pseudomonadota</taxon>
        <taxon>Gammaproteobacteria</taxon>
        <taxon>Pseudomonadales</taxon>
        <taxon>Pseudomonadaceae</taxon>
        <taxon>Azomonas</taxon>
    </lineage>
</organism>
<reference evidence="1 2" key="1">
    <citation type="submission" date="2020-08" db="EMBL/GenBank/DDBJ databases">
        <title>Genomic Encyclopedia of Type Strains, Phase III (KMG-III): the genomes of soil and plant-associated and newly described type strains.</title>
        <authorList>
            <person name="Whitman W."/>
        </authorList>
    </citation>
    <scope>NUCLEOTIDE SEQUENCE [LARGE SCALE GENOMIC DNA]</scope>
    <source>
        <strain evidence="1 2">CECT 4462</strain>
    </source>
</reference>
<evidence type="ECO:0000313" key="2">
    <source>
        <dbReference type="Proteomes" id="UP000549250"/>
    </source>
</evidence>
<gene>
    <name evidence="1" type="ORF">FHR87_002141</name>
</gene>
<evidence type="ECO:0000313" key="1">
    <source>
        <dbReference type="EMBL" id="MBB3103744.1"/>
    </source>
</evidence>
<comment type="caution">
    <text evidence="1">The sequence shown here is derived from an EMBL/GenBank/DDBJ whole genome shotgun (WGS) entry which is preliminary data.</text>
</comment>
<sequence>MNKEEKERSLFNEFALVAGFLPGGELFSKAPPEPDILYKGHDGSIIAFELVEITDQDLECAINKGLSLKNECISCMESLSSEKRIKFDLLYDDADISFDIKAMTIPKVRETLPRFFDGLLDLPSGFSGHVKVNSYDVSISRGRFKGPCFNPIQSTFIADETESTISKKLNKKYTHQGDIRLLAYISTDLTLPGWRANLDRFLGLLNSQTCQFKKIYVYKCGTDEIYTHDINDI</sequence>
<proteinExistence type="predicted"/>
<dbReference type="AlphaFoldDB" id="A0A839T622"/>